<comment type="caution">
    <text evidence="2">The sequence shown here is derived from an EMBL/GenBank/DDBJ whole genome shotgun (WGS) entry which is preliminary data.</text>
</comment>
<feature type="compositionally biased region" description="Gly residues" evidence="1">
    <location>
        <begin position="231"/>
        <end position="243"/>
    </location>
</feature>
<gene>
    <name evidence="2" type="ORF">Smic_50160</name>
</gene>
<dbReference type="Proteomes" id="UP000498740">
    <property type="component" value="Unassembled WGS sequence"/>
</dbReference>
<dbReference type="EMBL" id="BLWD01000001">
    <property type="protein sequence ID" value="GFN06460.1"/>
    <property type="molecule type" value="Genomic_DNA"/>
</dbReference>
<sequence length="271" mass="28480">MAETYGERPETYRDPAETYGDPPEAYGDPAEAYGEGPGVYEVPEADDTLGIPVVGAAGSDAPGELPEGRGAYSLPPAGSHDSQELPLVPPYVRAQLPQDHAFRPERAEGQNAFRPERAEEQVPEARAAHDEPGGQELVPRPATPAVPYTAAPGPRRAGCRERRPAAGSQGRGDRRLPRRCPRRRPGHRGPSPGARERPREPLEGAPGHGGRRHRHPPRTAPDPGTDPGPHTGTGTGTGTGFGALPGTRDTDTPSRAPPPPAPPPPASPARG</sequence>
<feature type="compositionally biased region" description="Pro residues" evidence="1">
    <location>
        <begin position="255"/>
        <end position="271"/>
    </location>
</feature>
<feature type="compositionally biased region" description="Low complexity" evidence="1">
    <location>
        <begin position="138"/>
        <end position="154"/>
    </location>
</feature>
<evidence type="ECO:0000313" key="3">
    <source>
        <dbReference type="Proteomes" id="UP000498740"/>
    </source>
</evidence>
<dbReference type="AlphaFoldDB" id="A0A7J0CV90"/>
<feature type="compositionally biased region" description="Basic residues" evidence="1">
    <location>
        <begin position="176"/>
        <end position="187"/>
    </location>
</feature>
<proteinExistence type="predicted"/>
<protein>
    <submittedName>
        <fullName evidence="2">Uncharacterized protein</fullName>
    </submittedName>
</protein>
<name>A0A7J0CV90_STRMI</name>
<reference evidence="2 3" key="1">
    <citation type="submission" date="2020-05" db="EMBL/GenBank/DDBJ databases">
        <title>Whole genome shotgun sequence of Streptomyces microflavus NBRC 13062.</title>
        <authorList>
            <person name="Komaki H."/>
            <person name="Tamura T."/>
        </authorList>
    </citation>
    <scope>NUCLEOTIDE SEQUENCE [LARGE SCALE GENOMIC DNA]</scope>
    <source>
        <strain evidence="2 3">NBRC 13062</strain>
    </source>
</reference>
<organism evidence="2 3">
    <name type="scientific">Streptomyces microflavus</name>
    <name type="common">Streptomyces lipmanii</name>
    <dbReference type="NCBI Taxonomy" id="1919"/>
    <lineage>
        <taxon>Bacteria</taxon>
        <taxon>Bacillati</taxon>
        <taxon>Actinomycetota</taxon>
        <taxon>Actinomycetes</taxon>
        <taxon>Kitasatosporales</taxon>
        <taxon>Streptomycetaceae</taxon>
        <taxon>Streptomyces</taxon>
    </lineage>
</organism>
<evidence type="ECO:0000256" key="1">
    <source>
        <dbReference type="SAM" id="MobiDB-lite"/>
    </source>
</evidence>
<feature type="compositionally biased region" description="Basic and acidic residues" evidence="1">
    <location>
        <begin position="100"/>
        <end position="120"/>
    </location>
</feature>
<accession>A0A7J0CV90</accession>
<evidence type="ECO:0000313" key="2">
    <source>
        <dbReference type="EMBL" id="GFN06460.1"/>
    </source>
</evidence>
<feature type="region of interest" description="Disordered" evidence="1">
    <location>
        <begin position="1"/>
        <end position="271"/>
    </location>
</feature>
<feature type="compositionally biased region" description="Basic and acidic residues" evidence="1">
    <location>
        <begin position="1"/>
        <end position="16"/>
    </location>
</feature>